<dbReference type="InterPro" id="IPR000719">
    <property type="entry name" value="Prot_kinase_dom"/>
</dbReference>
<dbReference type="Gene3D" id="3.30.200.20">
    <property type="entry name" value="Phosphorylase Kinase, domain 1"/>
    <property type="match status" value="1"/>
</dbReference>
<dbReference type="CDD" id="cd14014">
    <property type="entry name" value="STKc_PknB_like"/>
    <property type="match status" value="1"/>
</dbReference>
<comment type="caution">
    <text evidence="6">The sequence shown here is derived from an EMBL/GenBank/DDBJ whole genome shotgun (WGS) entry which is preliminary data.</text>
</comment>
<name>A0A0R2SC08_9GAMM</name>
<accession>A0A0R2SC08</accession>
<keyword evidence="2" id="KW-0547">Nucleotide-binding</keyword>
<organism evidence="6 7">
    <name type="scientific">OM182 bacterium BACL3 MAG-120507-bin80</name>
    <dbReference type="NCBI Taxonomy" id="1655577"/>
    <lineage>
        <taxon>Bacteria</taxon>
        <taxon>Pseudomonadati</taxon>
        <taxon>Pseudomonadota</taxon>
        <taxon>Gammaproteobacteria</taxon>
        <taxon>OMG group</taxon>
        <taxon>OM182 clade</taxon>
    </lineage>
</organism>
<dbReference type="PROSITE" id="PS50011">
    <property type="entry name" value="PROTEIN_KINASE_DOM"/>
    <property type="match status" value="1"/>
</dbReference>
<evidence type="ECO:0000256" key="3">
    <source>
        <dbReference type="ARBA" id="ARBA00022777"/>
    </source>
</evidence>
<keyword evidence="1" id="KW-0808">Transferase</keyword>
<dbReference type="GO" id="GO:0004674">
    <property type="term" value="F:protein serine/threonine kinase activity"/>
    <property type="evidence" value="ECO:0007669"/>
    <property type="project" value="TreeGrafter"/>
</dbReference>
<dbReference type="InterPro" id="IPR011009">
    <property type="entry name" value="Kinase-like_dom_sf"/>
</dbReference>
<evidence type="ECO:0000259" key="5">
    <source>
        <dbReference type="PROSITE" id="PS50011"/>
    </source>
</evidence>
<evidence type="ECO:0000313" key="7">
    <source>
        <dbReference type="Proteomes" id="UP000051934"/>
    </source>
</evidence>
<dbReference type="EMBL" id="LIBB01000410">
    <property type="protein sequence ID" value="KRO70019.1"/>
    <property type="molecule type" value="Genomic_DNA"/>
</dbReference>
<evidence type="ECO:0000313" key="6">
    <source>
        <dbReference type="EMBL" id="KRO70019.1"/>
    </source>
</evidence>
<dbReference type="PANTHER" id="PTHR43289">
    <property type="entry name" value="MITOGEN-ACTIVATED PROTEIN KINASE KINASE KINASE 20-RELATED"/>
    <property type="match status" value="1"/>
</dbReference>
<sequence length="332" mass="37221">MLNFPEPPKSYSSVFLEETDKPLPIKIDPRTRYAFFSTIATGGKSLIKSCKDLHLSRFVCYKTLKPEFANNEIEQKRLIREARVTAMLQHPNTVPTYELSRDARGNPYFTMKLVHGYTLREIFDYRERYDLTQFMEVIMQVAYALEYAHNHGVAHRDIKPENILAGPFGEVLLLDWGLAKVWHPDGKGAKALGEAGLIDEDVAAADAAVDVIEDITLTGQGKAQGTAHYMSPEQINLDPTIDHRTDIYSLGAVLYEALCGQAPPTGEKMHQIISSALNDKPAPPSTISKQPVPPLLEQIAMRCLEKDPAARYSTMGQVIRLMHQDWRSGLAR</sequence>
<evidence type="ECO:0000256" key="1">
    <source>
        <dbReference type="ARBA" id="ARBA00022679"/>
    </source>
</evidence>
<dbReference type="Gene3D" id="1.10.510.10">
    <property type="entry name" value="Transferase(Phosphotransferase) domain 1"/>
    <property type="match status" value="1"/>
</dbReference>
<reference evidence="6 7" key="1">
    <citation type="submission" date="2015-10" db="EMBL/GenBank/DDBJ databases">
        <title>Metagenome-Assembled Genomes uncover a global brackish microbiome.</title>
        <authorList>
            <person name="Hugerth L.W."/>
            <person name="Larsson J."/>
            <person name="Alneberg J."/>
            <person name="Lindh M.V."/>
            <person name="Legrand C."/>
            <person name="Pinhassi J."/>
            <person name="Andersson A.F."/>
        </authorList>
    </citation>
    <scope>NUCLEOTIDE SEQUENCE [LARGE SCALE GENOMIC DNA]</scope>
    <source>
        <strain evidence="6">BACL4 MAG-120507-bin80</strain>
    </source>
</reference>
<dbReference type="Pfam" id="PF00069">
    <property type="entry name" value="Pkinase"/>
    <property type="match status" value="1"/>
</dbReference>
<evidence type="ECO:0000256" key="4">
    <source>
        <dbReference type="ARBA" id="ARBA00022840"/>
    </source>
</evidence>
<feature type="domain" description="Protein kinase" evidence="5">
    <location>
        <begin position="33"/>
        <end position="326"/>
    </location>
</feature>
<dbReference type="AlphaFoldDB" id="A0A0R2SC08"/>
<dbReference type="SMART" id="SM00220">
    <property type="entry name" value="S_TKc"/>
    <property type="match status" value="1"/>
</dbReference>
<keyword evidence="3" id="KW-0418">Kinase</keyword>
<proteinExistence type="predicted"/>
<dbReference type="SUPFAM" id="SSF56112">
    <property type="entry name" value="Protein kinase-like (PK-like)"/>
    <property type="match status" value="1"/>
</dbReference>
<dbReference type="GO" id="GO:0005524">
    <property type="term" value="F:ATP binding"/>
    <property type="evidence" value="ECO:0007669"/>
    <property type="project" value="UniProtKB-KW"/>
</dbReference>
<dbReference type="Proteomes" id="UP000051934">
    <property type="component" value="Unassembled WGS sequence"/>
</dbReference>
<evidence type="ECO:0000256" key="2">
    <source>
        <dbReference type="ARBA" id="ARBA00022741"/>
    </source>
</evidence>
<keyword evidence="4" id="KW-0067">ATP-binding</keyword>
<gene>
    <name evidence="6" type="ORF">ABR69_04740</name>
</gene>
<dbReference type="PANTHER" id="PTHR43289:SF6">
    <property type="entry name" value="SERINE_THREONINE-PROTEIN KINASE NEKL-3"/>
    <property type="match status" value="1"/>
</dbReference>
<protein>
    <recommendedName>
        <fullName evidence="5">Protein kinase domain-containing protein</fullName>
    </recommendedName>
</protein>